<evidence type="ECO:0000313" key="2">
    <source>
        <dbReference type="EMBL" id="KAK7355642.1"/>
    </source>
</evidence>
<feature type="transmembrane region" description="Helical" evidence="1">
    <location>
        <begin position="12"/>
        <end position="31"/>
    </location>
</feature>
<proteinExistence type="predicted"/>
<gene>
    <name evidence="2" type="ORF">VNO80_14902</name>
</gene>
<dbReference type="AlphaFoldDB" id="A0AAN9MP95"/>
<dbReference type="Proteomes" id="UP001374584">
    <property type="component" value="Unassembled WGS sequence"/>
</dbReference>
<feature type="transmembrane region" description="Helical" evidence="1">
    <location>
        <begin position="37"/>
        <end position="64"/>
    </location>
</feature>
<organism evidence="2 3">
    <name type="scientific">Phaseolus coccineus</name>
    <name type="common">Scarlet runner bean</name>
    <name type="synonym">Phaseolus multiflorus</name>
    <dbReference type="NCBI Taxonomy" id="3886"/>
    <lineage>
        <taxon>Eukaryota</taxon>
        <taxon>Viridiplantae</taxon>
        <taxon>Streptophyta</taxon>
        <taxon>Embryophyta</taxon>
        <taxon>Tracheophyta</taxon>
        <taxon>Spermatophyta</taxon>
        <taxon>Magnoliopsida</taxon>
        <taxon>eudicotyledons</taxon>
        <taxon>Gunneridae</taxon>
        <taxon>Pentapetalae</taxon>
        <taxon>rosids</taxon>
        <taxon>fabids</taxon>
        <taxon>Fabales</taxon>
        <taxon>Fabaceae</taxon>
        <taxon>Papilionoideae</taxon>
        <taxon>50 kb inversion clade</taxon>
        <taxon>NPAAA clade</taxon>
        <taxon>indigoferoid/millettioid clade</taxon>
        <taxon>Phaseoleae</taxon>
        <taxon>Phaseolus</taxon>
    </lineage>
</organism>
<keyword evidence="1" id="KW-1133">Transmembrane helix</keyword>
<protein>
    <submittedName>
        <fullName evidence="2">Uncharacterized protein</fullName>
    </submittedName>
</protein>
<keyword evidence="1" id="KW-0472">Membrane</keyword>
<keyword evidence="1" id="KW-0812">Transmembrane</keyword>
<comment type="caution">
    <text evidence="2">The sequence shown here is derived from an EMBL/GenBank/DDBJ whole genome shotgun (WGS) entry which is preliminary data.</text>
</comment>
<sequence length="124" mass="14622">MVRRLVQQARFTVIAGFSLTYGTCFEVLAPVRRFITFLLLPFSLFPFHTHRLTNIVFFFFLSLVKRNKRERKEEKSRVEFNGMDDRMEKTTILAIAASSSFSFFDAYSQRYSLKISFNFLFGCL</sequence>
<evidence type="ECO:0000313" key="3">
    <source>
        <dbReference type="Proteomes" id="UP001374584"/>
    </source>
</evidence>
<keyword evidence="3" id="KW-1185">Reference proteome</keyword>
<evidence type="ECO:0000256" key="1">
    <source>
        <dbReference type="SAM" id="Phobius"/>
    </source>
</evidence>
<reference evidence="2 3" key="1">
    <citation type="submission" date="2024-01" db="EMBL/GenBank/DDBJ databases">
        <title>The genomes of 5 underutilized Papilionoideae crops provide insights into root nodulation and disease resistanc.</title>
        <authorList>
            <person name="Jiang F."/>
        </authorList>
    </citation>
    <scope>NUCLEOTIDE SEQUENCE [LARGE SCALE GENOMIC DNA]</scope>
    <source>
        <strain evidence="2">JINMINGXINNONG_FW02</strain>
        <tissue evidence="2">Leaves</tissue>
    </source>
</reference>
<name>A0AAN9MP95_PHACN</name>
<accession>A0AAN9MP95</accession>
<dbReference type="EMBL" id="JAYMYR010000006">
    <property type="protein sequence ID" value="KAK7355642.1"/>
    <property type="molecule type" value="Genomic_DNA"/>
</dbReference>